<dbReference type="InterPro" id="IPR036390">
    <property type="entry name" value="WH_DNA-bd_sf"/>
</dbReference>
<dbReference type="InterPro" id="IPR000847">
    <property type="entry name" value="LysR_HTH_N"/>
</dbReference>
<keyword evidence="4" id="KW-0804">Transcription</keyword>
<evidence type="ECO:0000259" key="5">
    <source>
        <dbReference type="PROSITE" id="PS50931"/>
    </source>
</evidence>
<dbReference type="PROSITE" id="PS50931">
    <property type="entry name" value="HTH_LYSR"/>
    <property type="match status" value="1"/>
</dbReference>
<sequence length="298" mass="32634">MDRFQAMRIFVRVVEARSFAEAARQLHSSPPAVTRAVAYLEEITGARLLTRTTRSVTLTEPGARYYADCKRLLAALSEAEAAAGGEYAKPSGTLTITAPVLFGQMYVFPILAEFLDLYPEMRGHALLLDRIVNIVDEGIDIAIRIGHMADTSMSAIKVGTVRHVVCGSPDYFARNGRPQVPADLGTHKIIASTGSSIPLDWQFGRDQKINLSVTARLQSNSIAAGRQAAIDGWGLMRLLSYQAAPYVQDGLLDVVLTEYEPEPLPIHIVHPEGRHASAKVRSFIDLAVDRLRADARIN</sequence>
<dbReference type="FunFam" id="1.10.10.10:FF:000001">
    <property type="entry name" value="LysR family transcriptional regulator"/>
    <property type="match status" value="1"/>
</dbReference>
<keyword evidence="7" id="KW-1185">Reference proteome</keyword>
<dbReference type="AlphaFoldDB" id="A0A2N3LC57"/>
<evidence type="ECO:0000313" key="6">
    <source>
        <dbReference type="EMBL" id="PKR60401.1"/>
    </source>
</evidence>
<keyword evidence="2" id="KW-0805">Transcription regulation</keyword>
<dbReference type="GO" id="GO:0003700">
    <property type="term" value="F:DNA-binding transcription factor activity"/>
    <property type="evidence" value="ECO:0007669"/>
    <property type="project" value="InterPro"/>
</dbReference>
<accession>A0A2N3LC57</accession>
<dbReference type="Pfam" id="PF00126">
    <property type="entry name" value="HTH_1"/>
    <property type="match status" value="1"/>
</dbReference>
<dbReference type="PANTHER" id="PTHR30537">
    <property type="entry name" value="HTH-TYPE TRANSCRIPTIONAL REGULATOR"/>
    <property type="match status" value="1"/>
</dbReference>
<dbReference type="GO" id="GO:0043565">
    <property type="term" value="F:sequence-specific DNA binding"/>
    <property type="evidence" value="ECO:0007669"/>
    <property type="project" value="TreeGrafter"/>
</dbReference>
<evidence type="ECO:0000256" key="4">
    <source>
        <dbReference type="ARBA" id="ARBA00023163"/>
    </source>
</evidence>
<dbReference type="RefSeq" id="WP_101299857.1">
    <property type="nucleotide sequence ID" value="NZ_NXGX01000001.1"/>
</dbReference>
<dbReference type="EMBL" id="NXGX01000001">
    <property type="protein sequence ID" value="PKR60401.1"/>
    <property type="molecule type" value="Genomic_DNA"/>
</dbReference>
<comment type="similarity">
    <text evidence="1">Belongs to the LysR transcriptional regulatory family.</text>
</comment>
<gene>
    <name evidence="6" type="ORF">COO92_03410</name>
</gene>
<evidence type="ECO:0000256" key="1">
    <source>
        <dbReference type="ARBA" id="ARBA00009437"/>
    </source>
</evidence>
<protein>
    <submittedName>
        <fullName evidence="6">LysR family transcriptional regulator</fullName>
    </submittedName>
</protein>
<dbReference type="Pfam" id="PF03466">
    <property type="entry name" value="LysR_substrate"/>
    <property type="match status" value="1"/>
</dbReference>
<dbReference type="Gene3D" id="3.40.190.290">
    <property type="match status" value="1"/>
</dbReference>
<evidence type="ECO:0000313" key="7">
    <source>
        <dbReference type="Proteomes" id="UP000233332"/>
    </source>
</evidence>
<keyword evidence="3" id="KW-0238">DNA-binding</keyword>
<reference evidence="6 7" key="1">
    <citation type="submission" date="2017-09" db="EMBL/GenBank/DDBJ databases">
        <title>Biodiversity and function of Thalassospira species in the particle-attached aromatic-hydrocarbon-degrading consortia from the surface seawater of the China South Sea.</title>
        <authorList>
            <person name="Dong C."/>
            <person name="Lai Q."/>
            <person name="Shao Z."/>
        </authorList>
    </citation>
    <scope>NUCLEOTIDE SEQUENCE [LARGE SCALE GENOMIC DNA]</scope>
    <source>
        <strain evidence="6 7">139Z-12</strain>
    </source>
</reference>
<dbReference type="SUPFAM" id="SSF53850">
    <property type="entry name" value="Periplasmic binding protein-like II"/>
    <property type="match status" value="1"/>
</dbReference>
<dbReference type="PANTHER" id="PTHR30537:SF5">
    <property type="entry name" value="HTH-TYPE TRANSCRIPTIONAL ACTIVATOR TTDR-RELATED"/>
    <property type="match status" value="1"/>
</dbReference>
<dbReference type="InterPro" id="IPR036388">
    <property type="entry name" value="WH-like_DNA-bd_sf"/>
</dbReference>
<dbReference type="InterPro" id="IPR058163">
    <property type="entry name" value="LysR-type_TF_proteobact-type"/>
</dbReference>
<dbReference type="CDD" id="cd08471">
    <property type="entry name" value="PBP2_CrgA_like_2"/>
    <property type="match status" value="1"/>
</dbReference>
<evidence type="ECO:0000256" key="2">
    <source>
        <dbReference type="ARBA" id="ARBA00023015"/>
    </source>
</evidence>
<dbReference type="GO" id="GO:0006351">
    <property type="term" value="P:DNA-templated transcription"/>
    <property type="evidence" value="ECO:0007669"/>
    <property type="project" value="TreeGrafter"/>
</dbReference>
<dbReference type="Gene3D" id="1.10.10.10">
    <property type="entry name" value="Winged helix-like DNA-binding domain superfamily/Winged helix DNA-binding domain"/>
    <property type="match status" value="1"/>
</dbReference>
<comment type="caution">
    <text evidence="6">The sequence shown here is derived from an EMBL/GenBank/DDBJ whole genome shotgun (WGS) entry which is preliminary data.</text>
</comment>
<dbReference type="SUPFAM" id="SSF46785">
    <property type="entry name" value="Winged helix' DNA-binding domain"/>
    <property type="match status" value="1"/>
</dbReference>
<feature type="domain" description="HTH lysR-type" evidence="5">
    <location>
        <begin position="1"/>
        <end position="59"/>
    </location>
</feature>
<dbReference type="InterPro" id="IPR005119">
    <property type="entry name" value="LysR_subst-bd"/>
</dbReference>
<evidence type="ECO:0000256" key="3">
    <source>
        <dbReference type="ARBA" id="ARBA00023125"/>
    </source>
</evidence>
<proteinExistence type="inferred from homology"/>
<organism evidence="6 7">
    <name type="scientific">Thalassospira lohafexi</name>
    <dbReference type="NCBI Taxonomy" id="744227"/>
    <lineage>
        <taxon>Bacteria</taxon>
        <taxon>Pseudomonadati</taxon>
        <taxon>Pseudomonadota</taxon>
        <taxon>Alphaproteobacteria</taxon>
        <taxon>Rhodospirillales</taxon>
        <taxon>Thalassospiraceae</taxon>
        <taxon>Thalassospira</taxon>
    </lineage>
</organism>
<name>A0A2N3LC57_9PROT</name>
<dbReference type="Proteomes" id="UP000233332">
    <property type="component" value="Unassembled WGS sequence"/>
</dbReference>